<reference evidence="1 2" key="1">
    <citation type="submission" date="2017-09" db="EMBL/GenBank/DDBJ databases">
        <title>The diverse metabolic capabilities of V. boronicumulans make it an excellent choice for continued studies on novel biodegradation.</title>
        <authorList>
            <person name="Sun S."/>
        </authorList>
    </citation>
    <scope>NUCLEOTIDE SEQUENCE [LARGE SCALE GENOMIC DNA]</scope>
    <source>
        <strain evidence="1 2">J1</strain>
    </source>
</reference>
<evidence type="ECO:0000313" key="1">
    <source>
        <dbReference type="EMBL" id="ATA53888.1"/>
    </source>
</evidence>
<dbReference type="KEGG" id="vbo:CKY39_12165"/>
<dbReference type="EMBL" id="CP023284">
    <property type="protein sequence ID" value="ATA53888.1"/>
    <property type="molecule type" value="Genomic_DNA"/>
</dbReference>
<organism evidence="1 2">
    <name type="scientific">Variovorax boronicumulans</name>
    <dbReference type="NCBI Taxonomy" id="436515"/>
    <lineage>
        <taxon>Bacteria</taxon>
        <taxon>Pseudomonadati</taxon>
        <taxon>Pseudomonadota</taxon>
        <taxon>Betaproteobacteria</taxon>
        <taxon>Burkholderiales</taxon>
        <taxon>Comamonadaceae</taxon>
        <taxon>Variovorax</taxon>
    </lineage>
</organism>
<evidence type="ECO:0000313" key="2">
    <source>
        <dbReference type="Proteomes" id="UP000217154"/>
    </source>
</evidence>
<name>A0A250DHP7_9BURK</name>
<accession>A0A250DHP7</accession>
<dbReference type="RefSeq" id="WP_095744631.1">
    <property type="nucleotide sequence ID" value="NZ_CP023284.1"/>
</dbReference>
<dbReference type="AlphaFoldDB" id="A0A250DHP7"/>
<dbReference type="Proteomes" id="UP000217154">
    <property type="component" value="Chromosome"/>
</dbReference>
<gene>
    <name evidence="1" type="ORF">CKY39_12165</name>
</gene>
<protein>
    <submittedName>
        <fullName evidence="1">Uncharacterized protein</fullName>
    </submittedName>
</protein>
<sequence>MKTDQNPTAQLAAANLEGLREALLSPREIHRDPNGMLDHSAFPVFDEDVSTRLLLKAFGIESAFTLMEHDADLEAMEAYDGNCAAWTPSPPDGEGWLLTLIYDTEDGPCAMFVRELKIAPSRRQHVRPHATSLAEWAAAQAICDHKHVNEALRDLASYPTDYNATCVVRAVLRQVATEAPRATRAQASDDAVELILRDVNELEPADPALQDTICVDVSDLCRIVKRHIFATK</sequence>
<proteinExistence type="predicted"/>